<dbReference type="PROSITE" id="PS50902">
    <property type="entry name" value="FLAVODOXIN_LIKE"/>
    <property type="match status" value="1"/>
</dbReference>
<dbReference type="Pfam" id="PF12724">
    <property type="entry name" value="Flavodoxin_5"/>
    <property type="match status" value="1"/>
</dbReference>
<dbReference type="InterPro" id="IPR026816">
    <property type="entry name" value="Flavodoxin_dom"/>
</dbReference>
<organism evidence="2 3">
    <name type="scientific">Streptomyces bathyalis</name>
    <dbReference type="NCBI Taxonomy" id="2710756"/>
    <lineage>
        <taxon>Bacteria</taxon>
        <taxon>Bacillati</taxon>
        <taxon>Actinomycetota</taxon>
        <taxon>Actinomycetes</taxon>
        <taxon>Kitasatosporales</taxon>
        <taxon>Streptomycetaceae</taxon>
        <taxon>Streptomyces</taxon>
    </lineage>
</organism>
<gene>
    <name evidence="2" type="ORF">G4Z16_16460</name>
</gene>
<reference evidence="3" key="1">
    <citation type="submission" date="2020-02" db="EMBL/GenBank/DDBJ databases">
        <title>Streptomyces sp. ASO4wet.</title>
        <authorList>
            <person name="Risdian C."/>
            <person name="Landwehr W."/>
            <person name="Schupp P."/>
            <person name="Wink J."/>
        </authorList>
    </citation>
    <scope>NUCLEOTIDE SEQUENCE [LARGE SCALE GENOMIC DNA]</scope>
    <source>
        <strain evidence="3">ASO4wet</strain>
    </source>
</reference>
<feature type="domain" description="Flavodoxin-like" evidence="1">
    <location>
        <begin position="6"/>
        <end position="160"/>
    </location>
</feature>
<proteinExistence type="predicted"/>
<evidence type="ECO:0000313" key="3">
    <source>
        <dbReference type="Proteomes" id="UP000595046"/>
    </source>
</evidence>
<keyword evidence="3" id="KW-1185">Reference proteome</keyword>
<dbReference type="InterPro" id="IPR029039">
    <property type="entry name" value="Flavoprotein-like_sf"/>
</dbReference>
<dbReference type="KEGG" id="sbat:G4Z16_16460"/>
<protein>
    <submittedName>
        <fullName evidence="2">Flavodoxin</fullName>
    </submittedName>
</protein>
<dbReference type="PANTHER" id="PTHR38030">
    <property type="entry name" value="PROTOPORPHYRINOGEN IX DEHYDROGENASE [MENAQUINONE]"/>
    <property type="match status" value="1"/>
</dbReference>
<sequence>MSLLRVLVAYSSRNRSTAEIAAWIGETLRDRGLEADITAAEKAHDVTRYDAVVLGSAVYAGRWRRDAKRFAALHRRQLLRMPVWLFSSGRRDTSGREEPIPPPRRVARIARRLGAEEHRTFGGRLTDGARGVLAGQLLGEGPGGDFRDQQEVSAWGGDIAARLRSERARV</sequence>
<dbReference type="GO" id="GO:0070819">
    <property type="term" value="F:menaquinone-dependent protoporphyrinogen oxidase activity"/>
    <property type="evidence" value="ECO:0007669"/>
    <property type="project" value="TreeGrafter"/>
</dbReference>
<dbReference type="SUPFAM" id="SSF52218">
    <property type="entry name" value="Flavoproteins"/>
    <property type="match status" value="1"/>
</dbReference>
<accession>A0A7T1T7D3</accession>
<name>A0A7T1T7D3_9ACTN</name>
<dbReference type="EMBL" id="CP048882">
    <property type="protein sequence ID" value="QPP07724.1"/>
    <property type="molecule type" value="Genomic_DNA"/>
</dbReference>
<dbReference type="Proteomes" id="UP000595046">
    <property type="component" value="Chromosome"/>
</dbReference>
<evidence type="ECO:0000313" key="2">
    <source>
        <dbReference type="EMBL" id="QPP07724.1"/>
    </source>
</evidence>
<dbReference type="GO" id="GO:0010181">
    <property type="term" value="F:FMN binding"/>
    <property type="evidence" value="ECO:0007669"/>
    <property type="project" value="InterPro"/>
</dbReference>
<dbReference type="InterPro" id="IPR008254">
    <property type="entry name" value="Flavodoxin/NO_synth"/>
</dbReference>
<dbReference type="InterPro" id="IPR052200">
    <property type="entry name" value="Protoporphyrinogen_IX_DH"/>
</dbReference>
<dbReference type="GO" id="GO:0006783">
    <property type="term" value="P:heme biosynthetic process"/>
    <property type="evidence" value="ECO:0007669"/>
    <property type="project" value="TreeGrafter"/>
</dbReference>
<dbReference type="RefSeq" id="WP_197351532.1">
    <property type="nucleotide sequence ID" value="NZ_CP048882.1"/>
</dbReference>
<dbReference type="PANTHER" id="PTHR38030:SF2">
    <property type="entry name" value="PROTOPORPHYRINOGEN IX DEHYDROGENASE [QUINONE]"/>
    <property type="match status" value="1"/>
</dbReference>
<dbReference type="Gene3D" id="3.40.50.360">
    <property type="match status" value="1"/>
</dbReference>
<evidence type="ECO:0000259" key="1">
    <source>
        <dbReference type="PROSITE" id="PS50902"/>
    </source>
</evidence>
<dbReference type="AlphaFoldDB" id="A0A7T1T7D3"/>